<evidence type="ECO:0000313" key="2">
    <source>
        <dbReference type="EMBL" id="CAI9723500.1"/>
    </source>
</evidence>
<organism evidence="2 3">
    <name type="scientific">Octopus vulgaris</name>
    <name type="common">Common octopus</name>
    <dbReference type="NCBI Taxonomy" id="6645"/>
    <lineage>
        <taxon>Eukaryota</taxon>
        <taxon>Metazoa</taxon>
        <taxon>Spiralia</taxon>
        <taxon>Lophotrochozoa</taxon>
        <taxon>Mollusca</taxon>
        <taxon>Cephalopoda</taxon>
        <taxon>Coleoidea</taxon>
        <taxon>Octopodiformes</taxon>
        <taxon>Octopoda</taxon>
        <taxon>Incirrata</taxon>
        <taxon>Octopodidae</taxon>
        <taxon>Octopus</taxon>
    </lineage>
</organism>
<dbReference type="Proteomes" id="UP001162480">
    <property type="component" value="Chromosome 5"/>
</dbReference>
<dbReference type="GO" id="GO:0016787">
    <property type="term" value="F:hydrolase activity"/>
    <property type="evidence" value="ECO:0007669"/>
    <property type="project" value="InterPro"/>
</dbReference>
<dbReference type="AlphaFoldDB" id="A0AA36F4C3"/>
<sequence>MPPIRSNVSKPEVTLVIVSEVGINYTAYTTLGQYIQRRSQLKLWLALVNFDRDLARLEKNIISLAADLEQLGMIRANIFIAGHGEAGISVQRLANRNPQQLSGIILLGSLLQNGTLFEYFGMNVLTVAGDLDGVTRVTQIAQTFKVLSQEVEKNRAMQYKAPMVIVKGINHGSFSNDILQEDMKRYDLTAELPIRKSQRLIASYISLFLSYTIRGSRNKKQRERMSKWFRKTTMFLQPILEMEKMELNRFYQSQWLNTAQMWLSGLGGNDTQFLRVKSYSIEENIGISPGLYIRDNNVRIVYVTLFFYLKRCEYQSDSYSHLAHSPTEIRAFMLSQKRIQSHFYNVTSVRDFTCRDLNYAAFVTALSKVPPEVLKRYYGKHKGAIFHEDIHINNEKEWWQRKLLVNSTEHEQHVTAYLYETEVESTGNEVEEGGDGGGFFYCTLLPPSRVMEWIYVDALRNSYNSEINQRFC</sequence>
<evidence type="ECO:0000259" key="1">
    <source>
        <dbReference type="Pfam" id="PF12695"/>
    </source>
</evidence>
<dbReference type="Pfam" id="PF12695">
    <property type="entry name" value="Abhydrolase_5"/>
    <property type="match status" value="1"/>
</dbReference>
<proteinExistence type="predicted"/>
<protein>
    <recommendedName>
        <fullName evidence="1">Alpha/beta hydrolase fold-5 domain-containing protein</fullName>
    </recommendedName>
</protein>
<accession>A0AA36F4C3</accession>
<dbReference type="InterPro" id="IPR029059">
    <property type="entry name" value="AB_hydrolase_5"/>
</dbReference>
<keyword evidence="3" id="KW-1185">Reference proteome</keyword>
<dbReference type="EMBL" id="OX597818">
    <property type="protein sequence ID" value="CAI9723500.1"/>
    <property type="molecule type" value="Genomic_DNA"/>
</dbReference>
<evidence type="ECO:0000313" key="3">
    <source>
        <dbReference type="Proteomes" id="UP001162480"/>
    </source>
</evidence>
<dbReference type="Gene3D" id="3.40.50.1820">
    <property type="entry name" value="alpha/beta hydrolase"/>
    <property type="match status" value="1"/>
</dbReference>
<gene>
    <name evidence="2" type="ORF">OCTVUL_1B014606</name>
</gene>
<feature type="domain" description="Alpha/beta hydrolase fold-5" evidence="1">
    <location>
        <begin position="47"/>
        <end position="176"/>
    </location>
</feature>
<name>A0AA36F4C3_OCTVU</name>
<reference evidence="2" key="1">
    <citation type="submission" date="2023-08" db="EMBL/GenBank/DDBJ databases">
        <authorList>
            <person name="Alioto T."/>
            <person name="Alioto T."/>
            <person name="Gomez Garrido J."/>
        </authorList>
    </citation>
    <scope>NUCLEOTIDE SEQUENCE</scope>
</reference>
<dbReference type="SUPFAM" id="SSF53474">
    <property type="entry name" value="alpha/beta-Hydrolases"/>
    <property type="match status" value="1"/>
</dbReference>
<dbReference type="InterPro" id="IPR029058">
    <property type="entry name" value="AB_hydrolase_fold"/>
</dbReference>